<organism evidence="1 2">
    <name type="scientific">Kingella oralis ATCC 51147</name>
    <dbReference type="NCBI Taxonomy" id="629741"/>
    <lineage>
        <taxon>Bacteria</taxon>
        <taxon>Pseudomonadati</taxon>
        <taxon>Pseudomonadota</taxon>
        <taxon>Betaproteobacteria</taxon>
        <taxon>Neisseriales</taxon>
        <taxon>Neisseriaceae</taxon>
        <taxon>Kingella</taxon>
    </lineage>
</organism>
<protein>
    <submittedName>
        <fullName evidence="1">Uncharacterized protein</fullName>
    </submittedName>
</protein>
<evidence type="ECO:0000313" key="2">
    <source>
        <dbReference type="Proteomes" id="UP000003009"/>
    </source>
</evidence>
<dbReference type="HOGENOM" id="CLU_3200924_0_0_4"/>
<reference evidence="1" key="1">
    <citation type="submission" date="2009-04" db="EMBL/GenBank/DDBJ databases">
        <authorList>
            <person name="Weinstock G."/>
            <person name="Sodergren E."/>
            <person name="Clifton S."/>
            <person name="Fulton L."/>
            <person name="Fulton B."/>
            <person name="Courtney L."/>
            <person name="Fronick C."/>
            <person name="Harrison M."/>
            <person name="Strong C."/>
            <person name="Farmer C."/>
            <person name="Delahaunty K."/>
            <person name="Markovic C."/>
            <person name="Hall O."/>
            <person name="Minx P."/>
            <person name="Tomlinson C."/>
            <person name="Mitreva M."/>
            <person name="Nelson J."/>
            <person name="Hou S."/>
            <person name="Wollam A."/>
            <person name="Pepin K.H."/>
            <person name="Johnson M."/>
            <person name="Bhonagiri V."/>
            <person name="Nash W.E."/>
            <person name="Warren W."/>
            <person name="Chinwalla A."/>
            <person name="Mardis E.R."/>
            <person name="Wilson R.K."/>
        </authorList>
    </citation>
    <scope>NUCLEOTIDE SEQUENCE [LARGE SCALE GENOMIC DNA]</scope>
    <source>
        <strain evidence="1">ATCC 51147</strain>
    </source>
</reference>
<name>C4GJ55_9NEIS</name>
<proteinExistence type="predicted"/>
<sequence length="45" mass="5072">MASGWERFAEEDRKAACVAQQSCEAKMLFSAFQAAFCAAYQRQPH</sequence>
<gene>
    <name evidence="1" type="ORF">GCWU000324_02077</name>
</gene>
<dbReference type="STRING" id="629741.GCWU000324_02077"/>
<dbReference type="AlphaFoldDB" id="C4GJ55"/>
<comment type="caution">
    <text evidence="1">The sequence shown here is derived from an EMBL/GenBank/DDBJ whole genome shotgun (WGS) entry which is preliminary data.</text>
</comment>
<dbReference type="EMBL" id="ACJW02000003">
    <property type="protein sequence ID" value="EEP67827.1"/>
    <property type="molecule type" value="Genomic_DNA"/>
</dbReference>
<accession>C4GJ55</accession>
<evidence type="ECO:0000313" key="1">
    <source>
        <dbReference type="EMBL" id="EEP67827.1"/>
    </source>
</evidence>
<dbReference type="Proteomes" id="UP000003009">
    <property type="component" value="Unassembled WGS sequence"/>
</dbReference>
<keyword evidence="2" id="KW-1185">Reference proteome</keyword>